<evidence type="ECO:0000313" key="1">
    <source>
        <dbReference type="EMBL" id="KAL3586638.1"/>
    </source>
</evidence>
<sequence length="71" mass="8304">MLEPEPVHNQIISTVIKEMDYGDRKVQFLNITHLTQFRYDGHPSRHREQGTPVDAPQDCSHWCLPGIPYME</sequence>
<accession>A0ACC4C6Q1</accession>
<protein>
    <submittedName>
        <fullName evidence="1">Uncharacterized protein</fullName>
    </submittedName>
</protein>
<dbReference type="EMBL" id="RCHU02000006">
    <property type="protein sequence ID" value="KAL3586638.1"/>
    <property type="molecule type" value="Genomic_DNA"/>
</dbReference>
<keyword evidence="2" id="KW-1185">Reference proteome</keyword>
<name>A0ACC4C6Q1_POPAL</name>
<gene>
    <name evidence="1" type="ORF">D5086_013505</name>
</gene>
<evidence type="ECO:0000313" key="2">
    <source>
        <dbReference type="Proteomes" id="UP000309997"/>
    </source>
</evidence>
<dbReference type="Proteomes" id="UP000309997">
    <property type="component" value="Unassembled WGS sequence"/>
</dbReference>
<reference evidence="1 2" key="1">
    <citation type="journal article" date="2024" name="Plant Biotechnol. J.">
        <title>Genome and CRISPR/Cas9 system of a widespread forest tree (Populus alba) in the world.</title>
        <authorList>
            <person name="Liu Y.J."/>
            <person name="Jiang P.F."/>
            <person name="Han X.M."/>
            <person name="Li X.Y."/>
            <person name="Wang H.M."/>
            <person name="Wang Y.J."/>
            <person name="Wang X.X."/>
            <person name="Zeng Q.Y."/>
        </authorList>
    </citation>
    <scope>NUCLEOTIDE SEQUENCE [LARGE SCALE GENOMIC DNA]</scope>
    <source>
        <strain evidence="2">cv. PAL-ZL1</strain>
    </source>
</reference>
<organism evidence="1 2">
    <name type="scientific">Populus alba</name>
    <name type="common">White poplar</name>
    <dbReference type="NCBI Taxonomy" id="43335"/>
    <lineage>
        <taxon>Eukaryota</taxon>
        <taxon>Viridiplantae</taxon>
        <taxon>Streptophyta</taxon>
        <taxon>Embryophyta</taxon>
        <taxon>Tracheophyta</taxon>
        <taxon>Spermatophyta</taxon>
        <taxon>Magnoliopsida</taxon>
        <taxon>eudicotyledons</taxon>
        <taxon>Gunneridae</taxon>
        <taxon>Pentapetalae</taxon>
        <taxon>rosids</taxon>
        <taxon>fabids</taxon>
        <taxon>Malpighiales</taxon>
        <taxon>Salicaceae</taxon>
        <taxon>Saliceae</taxon>
        <taxon>Populus</taxon>
    </lineage>
</organism>
<comment type="caution">
    <text evidence="1">The sequence shown here is derived from an EMBL/GenBank/DDBJ whole genome shotgun (WGS) entry which is preliminary data.</text>
</comment>
<proteinExistence type="predicted"/>